<dbReference type="PANTHER" id="PTHR36930">
    <property type="entry name" value="METAL-SULFUR CLUSTER BIOSYNTHESIS PROTEINS YUAD-RELATED"/>
    <property type="match status" value="1"/>
</dbReference>
<dbReference type="InterPro" id="IPR005302">
    <property type="entry name" value="MoCF_Sase_C"/>
</dbReference>
<dbReference type="GO" id="GO:0030170">
    <property type="term" value="F:pyridoxal phosphate binding"/>
    <property type="evidence" value="ECO:0007669"/>
    <property type="project" value="InterPro"/>
</dbReference>
<name>A0A0B1T8Q9_OESDE</name>
<feature type="domain" description="MOSC" evidence="1">
    <location>
        <begin position="67"/>
        <end position="152"/>
    </location>
</feature>
<dbReference type="GO" id="GO:0030151">
    <property type="term" value="F:molybdenum ion binding"/>
    <property type="evidence" value="ECO:0007669"/>
    <property type="project" value="InterPro"/>
</dbReference>
<dbReference type="InterPro" id="IPR052716">
    <property type="entry name" value="MOSC_domain"/>
</dbReference>
<dbReference type="OrthoDB" id="17255at2759"/>
<sequence length="152" mass="17598">MMFSMTLTAVDNLFFLSPLELHRLHQNLRTDGLDCGDEVARLFSEALDESDVRLLMYNKGLYTERTCVPQQDWWNNNVPKRKDDCAYADLAPYMITSQASLDDLNSKLENDVTSLHFRPVIVVDHCAAWDEDKWIDLHIGDVKLQCFKPCTR</sequence>
<dbReference type="Pfam" id="PF03473">
    <property type="entry name" value="MOSC"/>
    <property type="match status" value="1"/>
</dbReference>
<keyword evidence="3" id="KW-1185">Reference proteome</keyword>
<evidence type="ECO:0000313" key="3">
    <source>
        <dbReference type="Proteomes" id="UP000053660"/>
    </source>
</evidence>
<reference evidence="2 3" key="1">
    <citation type="submission" date="2014-03" db="EMBL/GenBank/DDBJ databases">
        <title>Draft genome of the hookworm Oesophagostomum dentatum.</title>
        <authorList>
            <person name="Mitreva M."/>
        </authorList>
    </citation>
    <scope>NUCLEOTIDE SEQUENCE [LARGE SCALE GENOMIC DNA]</scope>
    <source>
        <strain evidence="2 3">OD-Hann</strain>
    </source>
</reference>
<dbReference type="EMBL" id="KN551837">
    <property type="protein sequence ID" value="KHJ91755.1"/>
    <property type="molecule type" value="Genomic_DNA"/>
</dbReference>
<organism evidence="2 3">
    <name type="scientific">Oesophagostomum dentatum</name>
    <name type="common">Nodular worm</name>
    <dbReference type="NCBI Taxonomy" id="61180"/>
    <lineage>
        <taxon>Eukaryota</taxon>
        <taxon>Metazoa</taxon>
        <taxon>Ecdysozoa</taxon>
        <taxon>Nematoda</taxon>
        <taxon>Chromadorea</taxon>
        <taxon>Rhabditida</taxon>
        <taxon>Rhabditina</taxon>
        <taxon>Rhabditomorpha</taxon>
        <taxon>Strongyloidea</taxon>
        <taxon>Strongylidae</taxon>
        <taxon>Oesophagostomum</taxon>
    </lineage>
</organism>
<dbReference type="GO" id="GO:0003824">
    <property type="term" value="F:catalytic activity"/>
    <property type="evidence" value="ECO:0007669"/>
    <property type="project" value="InterPro"/>
</dbReference>
<dbReference type="PANTHER" id="PTHR36930:SF1">
    <property type="entry name" value="MOSC DOMAIN-CONTAINING PROTEIN"/>
    <property type="match status" value="1"/>
</dbReference>
<evidence type="ECO:0000259" key="1">
    <source>
        <dbReference type="PROSITE" id="PS51340"/>
    </source>
</evidence>
<dbReference type="PROSITE" id="PS51340">
    <property type="entry name" value="MOSC"/>
    <property type="match status" value="1"/>
</dbReference>
<gene>
    <name evidence="2" type="ORF">OESDEN_08369</name>
</gene>
<dbReference type="Proteomes" id="UP000053660">
    <property type="component" value="Unassembled WGS sequence"/>
</dbReference>
<proteinExistence type="predicted"/>
<accession>A0A0B1T8Q9</accession>
<dbReference type="AlphaFoldDB" id="A0A0B1T8Q9"/>
<evidence type="ECO:0000313" key="2">
    <source>
        <dbReference type="EMBL" id="KHJ91755.1"/>
    </source>
</evidence>
<protein>
    <recommendedName>
        <fullName evidence="1">MOSC domain-containing protein</fullName>
    </recommendedName>
</protein>